<evidence type="ECO:0000313" key="1">
    <source>
        <dbReference type="EMBL" id="GBL46246.1"/>
    </source>
</evidence>
<proteinExistence type="predicted"/>
<accession>A0A401JF59</accession>
<evidence type="ECO:0000313" key="2">
    <source>
        <dbReference type="Proteomes" id="UP000286806"/>
    </source>
</evidence>
<sequence>MSSIASIRISMGWVDPSNREKCANCKWVREDNPSSGRTFPTWYCTKGNFLTPANATCHNWTLQK</sequence>
<dbReference type="Proteomes" id="UP000286806">
    <property type="component" value="Unassembled WGS sequence"/>
</dbReference>
<dbReference type="AlphaFoldDB" id="A0A401JF59"/>
<reference evidence="1 2" key="1">
    <citation type="journal article" date="2019" name="Front. Microbiol.">
        <title>Genomes of Neutrophilic Sulfur-Oxidizing Chemolithoautotrophs Representing 9 Proteobacterial Species From 8 Genera.</title>
        <authorList>
            <person name="Watanabe T."/>
            <person name="Kojima H."/>
            <person name="Umezawa K."/>
            <person name="Hori C."/>
            <person name="Takasuka T.E."/>
            <person name="Kato Y."/>
            <person name="Fukui M."/>
        </authorList>
    </citation>
    <scope>NUCLEOTIDE SEQUENCE [LARGE SCALE GENOMIC DNA]</scope>
    <source>
        <strain evidence="1 2">TTN</strain>
    </source>
</reference>
<gene>
    <name evidence="1" type="ORF">SFMTTN_2059</name>
</gene>
<comment type="caution">
    <text evidence="1">The sequence shown here is derived from an EMBL/GenBank/DDBJ whole genome shotgun (WGS) entry which is preliminary data.</text>
</comment>
<organism evidence="1 2">
    <name type="scientific">Sulfuriferula multivorans</name>
    <dbReference type="NCBI Taxonomy" id="1559896"/>
    <lineage>
        <taxon>Bacteria</taxon>
        <taxon>Pseudomonadati</taxon>
        <taxon>Pseudomonadota</taxon>
        <taxon>Betaproteobacteria</taxon>
        <taxon>Nitrosomonadales</taxon>
        <taxon>Sulfuricellaceae</taxon>
        <taxon>Sulfuriferula</taxon>
    </lineage>
</organism>
<keyword evidence="2" id="KW-1185">Reference proteome</keyword>
<dbReference type="RefSeq" id="WP_124705033.1">
    <property type="nucleotide sequence ID" value="NZ_BGOW01000017.1"/>
</dbReference>
<protein>
    <submittedName>
        <fullName evidence="1">Uncharacterized protein</fullName>
    </submittedName>
</protein>
<name>A0A401JF59_9PROT</name>
<dbReference type="EMBL" id="BGOW01000017">
    <property type="protein sequence ID" value="GBL46246.1"/>
    <property type="molecule type" value="Genomic_DNA"/>
</dbReference>